<keyword evidence="6 12" id="KW-1133">Transmembrane helix</keyword>
<evidence type="ECO:0000256" key="1">
    <source>
        <dbReference type="ARBA" id="ARBA00004585"/>
    </source>
</evidence>
<reference evidence="13 14" key="1">
    <citation type="journal article" date="2020" name="G3 (Bethesda)">
        <title>Improved Reference Genome for Cyclotella cryptica CCMP332, a Model for Cell Wall Morphogenesis, Salinity Adaptation, and Lipid Production in Diatoms (Bacillariophyta).</title>
        <authorList>
            <person name="Roberts W.R."/>
            <person name="Downey K.M."/>
            <person name="Ruck E.C."/>
            <person name="Traller J.C."/>
            <person name="Alverson A.J."/>
        </authorList>
    </citation>
    <scope>NUCLEOTIDE SEQUENCE [LARGE SCALE GENOMIC DNA]</scope>
    <source>
        <strain evidence="13 14">CCMP332</strain>
    </source>
</reference>
<keyword evidence="4 9" id="KW-0812">Transmembrane</keyword>
<accession>A0ABD3NX34</accession>
<dbReference type="Pfam" id="PF00153">
    <property type="entry name" value="Mito_carr"/>
    <property type="match status" value="2"/>
</dbReference>
<comment type="similarity">
    <text evidence="2 10">Belongs to the mitochondrial carrier (TC 2.A.29) family.</text>
</comment>
<evidence type="ECO:0000313" key="13">
    <source>
        <dbReference type="EMBL" id="KAL3780549.1"/>
    </source>
</evidence>
<comment type="subcellular location">
    <subcellularLocation>
        <location evidence="1">Peroxisome membrane</location>
        <topology evidence="1">Multi-pass membrane protein</topology>
    </subcellularLocation>
</comment>
<keyword evidence="7 9" id="KW-0472">Membrane</keyword>
<feature type="repeat" description="Solcar" evidence="9">
    <location>
        <begin position="389"/>
        <end position="493"/>
    </location>
</feature>
<keyword evidence="8" id="KW-0576">Peroxisome</keyword>
<dbReference type="InterPro" id="IPR052217">
    <property type="entry name" value="Mito/Peroxisomal_Carrier"/>
</dbReference>
<gene>
    <name evidence="13" type="ORF">HJC23_001909</name>
</gene>
<name>A0ABD3NX34_9STRA</name>
<organism evidence="13 14">
    <name type="scientific">Cyclotella cryptica</name>
    <dbReference type="NCBI Taxonomy" id="29204"/>
    <lineage>
        <taxon>Eukaryota</taxon>
        <taxon>Sar</taxon>
        <taxon>Stramenopiles</taxon>
        <taxon>Ochrophyta</taxon>
        <taxon>Bacillariophyta</taxon>
        <taxon>Coscinodiscophyceae</taxon>
        <taxon>Thalassiosirophycidae</taxon>
        <taxon>Stephanodiscales</taxon>
        <taxon>Stephanodiscaceae</taxon>
        <taxon>Cyclotella</taxon>
    </lineage>
</organism>
<evidence type="ECO:0000256" key="9">
    <source>
        <dbReference type="PROSITE-ProRule" id="PRU00282"/>
    </source>
</evidence>
<evidence type="ECO:0000256" key="4">
    <source>
        <dbReference type="ARBA" id="ARBA00022692"/>
    </source>
</evidence>
<feature type="transmembrane region" description="Helical" evidence="12">
    <location>
        <begin position="14"/>
        <end position="34"/>
    </location>
</feature>
<dbReference type="PROSITE" id="PS50920">
    <property type="entry name" value="SOLCAR"/>
    <property type="match status" value="2"/>
</dbReference>
<evidence type="ECO:0000256" key="7">
    <source>
        <dbReference type="ARBA" id="ARBA00023136"/>
    </source>
</evidence>
<keyword evidence="3 10" id="KW-0813">Transport</keyword>
<dbReference type="PANTHER" id="PTHR45939:SF5">
    <property type="entry name" value="PEROXISOMAL MEMBRANE PROTEIN PMP34"/>
    <property type="match status" value="1"/>
</dbReference>
<evidence type="ECO:0000256" key="12">
    <source>
        <dbReference type="SAM" id="Phobius"/>
    </source>
</evidence>
<dbReference type="SUPFAM" id="SSF103506">
    <property type="entry name" value="Mitochondrial carrier"/>
    <property type="match status" value="1"/>
</dbReference>
<proteinExistence type="inferred from homology"/>
<dbReference type="InterPro" id="IPR023395">
    <property type="entry name" value="MCP_dom_sf"/>
</dbReference>
<keyword evidence="5" id="KW-0677">Repeat</keyword>
<evidence type="ECO:0000256" key="5">
    <source>
        <dbReference type="ARBA" id="ARBA00022737"/>
    </source>
</evidence>
<feature type="region of interest" description="Disordered" evidence="11">
    <location>
        <begin position="57"/>
        <end position="84"/>
    </location>
</feature>
<dbReference type="PANTHER" id="PTHR45939">
    <property type="entry name" value="PEROXISOMAL MEMBRANE PROTEIN PMP34-RELATED"/>
    <property type="match status" value="1"/>
</dbReference>
<evidence type="ECO:0000256" key="8">
    <source>
        <dbReference type="ARBA" id="ARBA00023140"/>
    </source>
</evidence>
<feature type="repeat" description="Solcar" evidence="9">
    <location>
        <begin position="256"/>
        <end position="353"/>
    </location>
</feature>
<dbReference type="GO" id="GO:0005778">
    <property type="term" value="C:peroxisomal membrane"/>
    <property type="evidence" value="ECO:0007669"/>
    <property type="project" value="UniProtKB-SubCell"/>
</dbReference>
<keyword evidence="14" id="KW-1185">Reference proteome</keyword>
<evidence type="ECO:0000256" key="3">
    <source>
        <dbReference type="ARBA" id="ARBA00022448"/>
    </source>
</evidence>
<dbReference type="Gene3D" id="1.50.40.10">
    <property type="entry name" value="Mitochondrial carrier domain"/>
    <property type="match status" value="1"/>
</dbReference>
<feature type="transmembrane region" description="Helical" evidence="12">
    <location>
        <begin position="187"/>
        <end position="206"/>
    </location>
</feature>
<sequence>MPQAKMSTNVLPSLVHAIGGSIGSALAILAFYPLERIRVELQSHSCGHVVTAVDEDTSRDGVGDADGNGQHVNDSDNDEDDMDADGHESFEIVKYTDISDLEIINKTPSGHVGAQYSTSQSPVKIDGDRDILTTVNFEDNASTIKSKTEPSVKVAKQSSHNVNKVPSSESMLQCLLRLQNEKSLYKGASHMTITLMISNFIFFYALQLTKRSLTFIHPHEQRQQHQRPGDNHIDKRKLQILHRMLRNYLYPLLPQSKMATSLLSSSIAGIINVLLTNPLWVASLRIMESKVPVIHSTRDGDDPPNKDATLWTVIHDIAHSEGVSQLWSGTWTSLLLVSNPIIQHFMYEQMRSWLLGRKHGRLMKSRAVGGSGRQQHGKGGNILLQLLTLTPLEAFIFGALAKTVATVTTYPLQLAQVLLRLQTKRVFRSSNDEADTNNSATKEPTYAGTMDCLCQQFARGGIPALFHGMNAKLLQTVLTSALTFLTYEQTLVLVGKVYTALK</sequence>
<evidence type="ECO:0000256" key="6">
    <source>
        <dbReference type="ARBA" id="ARBA00022989"/>
    </source>
</evidence>
<dbReference type="AlphaFoldDB" id="A0ABD3NX34"/>
<dbReference type="EMBL" id="JABMIG020000346">
    <property type="protein sequence ID" value="KAL3780549.1"/>
    <property type="molecule type" value="Genomic_DNA"/>
</dbReference>
<evidence type="ECO:0000313" key="14">
    <source>
        <dbReference type="Proteomes" id="UP001516023"/>
    </source>
</evidence>
<comment type="caution">
    <text evidence="13">The sequence shown here is derived from an EMBL/GenBank/DDBJ whole genome shotgun (WGS) entry which is preliminary data.</text>
</comment>
<evidence type="ECO:0000256" key="10">
    <source>
        <dbReference type="RuleBase" id="RU000488"/>
    </source>
</evidence>
<dbReference type="Proteomes" id="UP001516023">
    <property type="component" value="Unassembled WGS sequence"/>
</dbReference>
<evidence type="ECO:0000256" key="11">
    <source>
        <dbReference type="SAM" id="MobiDB-lite"/>
    </source>
</evidence>
<protein>
    <submittedName>
        <fullName evidence="13">Uncharacterized protein</fullName>
    </submittedName>
</protein>
<evidence type="ECO:0000256" key="2">
    <source>
        <dbReference type="ARBA" id="ARBA00006375"/>
    </source>
</evidence>
<dbReference type="InterPro" id="IPR018108">
    <property type="entry name" value="MCP_transmembrane"/>
</dbReference>